<keyword evidence="3" id="KW-1185">Reference proteome</keyword>
<proteinExistence type="predicted"/>
<dbReference type="Proteomes" id="UP001239085">
    <property type="component" value="Unassembled WGS sequence"/>
</dbReference>
<evidence type="ECO:0000313" key="2">
    <source>
        <dbReference type="EMBL" id="MDQ0642496.1"/>
    </source>
</evidence>
<evidence type="ECO:0000313" key="3">
    <source>
        <dbReference type="Proteomes" id="UP001239085"/>
    </source>
</evidence>
<accession>A0ABU0P595</accession>
<sequence length="146" mass="15280">MRSTVGMLVTLAVMSTLTPRRRIEARIRRIVSLAVSAFCGVILVANTVLFVERPSTFFTDGAFGLTPIPTLLVHALRWTPVAAAAAVLIVGTMPEAAKGSPPVDPLPGRLPMIAAVVVLCVSVAFLAVPSVILIASIMAVVLVPIL</sequence>
<evidence type="ECO:0000256" key="1">
    <source>
        <dbReference type="SAM" id="Phobius"/>
    </source>
</evidence>
<dbReference type="EMBL" id="JAUSXK010000001">
    <property type="protein sequence ID" value="MDQ0642496.1"/>
    <property type="molecule type" value="Genomic_DNA"/>
</dbReference>
<feature type="transmembrane region" description="Helical" evidence="1">
    <location>
        <begin position="112"/>
        <end position="145"/>
    </location>
</feature>
<keyword evidence="1" id="KW-0812">Transmembrane</keyword>
<protein>
    <submittedName>
        <fullName evidence="2">Uncharacterized protein</fullName>
    </submittedName>
</protein>
<comment type="caution">
    <text evidence="2">The sequence shown here is derived from an EMBL/GenBank/DDBJ whole genome shotgun (WGS) entry which is preliminary data.</text>
</comment>
<feature type="transmembrane region" description="Helical" evidence="1">
    <location>
        <begin position="30"/>
        <end position="51"/>
    </location>
</feature>
<reference evidence="2 3" key="1">
    <citation type="submission" date="2023-07" db="EMBL/GenBank/DDBJ databases">
        <title>Comparative genomics of wheat-associated soil bacteria to identify genetic determinants of phenazine resistance.</title>
        <authorList>
            <person name="Mouncey N."/>
        </authorList>
    </citation>
    <scope>NUCLEOTIDE SEQUENCE [LARGE SCALE GENOMIC DNA]</scope>
    <source>
        <strain evidence="2 3">W2I7</strain>
    </source>
</reference>
<gene>
    <name evidence="2" type="ORF">QFZ46_000656</name>
</gene>
<organism evidence="2 3">
    <name type="scientific">Microbacterium murale</name>
    <dbReference type="NCBI Taxonomy" id="1081040"/>
    <lineage>
        <taxon>Bacteria</taxon>
        <taxon>Bacillati</taxon>
        <taxon>Actinomycetota</taxon>
        <taxon>Actinomycetes</taxon>
        <taxon>Micrococcales</taxon>
        <taxon>Microbacteriaceae</taxon>
        <taxon>Microbacterium</taxon>
    </lineage>
</organism>
<keyword evidence="1" id="KW-1133">Transmembrane helix</keyword>
<keyword evidence="1" id="KW-0472">Membrane</keyword>
<name>A0ABU0P595_9MICO</name>